<keyword evidence="4" id="KW-1185">Reference proteome</keyword>
<proteinExistence type="predicted"/>
<feature type="domain" description="Clr5" evidence="2">
    <location>
        <begin position="79"/>
        <end position="130"/>
    </location>
</feature>
<gene>
    <name evidence="3" type="ORF">BU26DRAFT_524732</name>
</gene>
<dbReference type="Pfam" id="PF14420">
    <property type="entry name" value="Clr5"/>
    <property type="match status" value="1"/>
</dbReference>
<dbReference type="Proteomes" id="UP000800094">
    <property type="component" value="Unassembled WGS sequence"/>
</dbReference>
<dbReference type="InterPro" id="IPR025676">
    <property type="entry name" value="Clr5_dom"/>
</dbReference>
<feature type="region of interest" description="Disordered" evidence="1">
    <location>
        <begin position="374"/>
        <end position="402"/>
    </location>
</feature>
<evidence type="ECO:0000313" key="4">
    <source>
        <dbReference type="Proteomes" id="UP000800094"/>
    </source>
</evidence>
<name>A0A6A6HX02_9PLEO</name>
<feature type="compositionally biased region" description="Polar residues" evidence="1">
    <location>
        <begin position="53"/>
        <end position="65"/>
    </location>
</feature>
<feature type="region of interest" description="Disordered" evidence="1">
    <location>
        <begin position="53"/>
        <end position="77"/>
    </location>
</feature>
<dbReference type="EMBL" id="ML987209">
    <property type="protein sequence ID" value="KAF2242103.1"/>
    <property type="molecule type" value="Genomic_DNA"/>
</dbReference>
<sequence length="638" mass="72710">MDYPFLTPADHYGWTSQTSFDNTYNEENASFPASSFEAHASATPSLAMATTHTQPAQVPATTQPRITEGQRQRSRHRDLDWDMHKADLKRLYLDENKTLEEIRQKMARDKSFNATPKQYKDKFRSWGWQKNLPAETAQFMVAKAKERKRAPPYKDTVFEFGGMCWTRERAEATVKRAKKALPEVMDLPTPNGVIYQTPASIDPTSPEAAHIPHDGPSDAMEVVSISSASEDEWESDAEADQHPLPLTWEGKTRADIYNLFLNAQHHVRQGDADTAEGMLTAAGRAYAHLLGRTHEETSKVVYTLATFYVEHDRIADAYSVIEKSCREYVDELGIEHRQTQQHLSHIVELLHGWNRDDDALAFLARAKSLAEGNAYSSTTRGRKRRKTPRVSSARATKPTNSQNTTLVDCMDSISNNADLVQLDYAISVTRNHATAKDEAVEQVLLKIINCGYDIQKTPIQHLQAWAELLKLYQTQGKVHFNYHRFVSARQAFDNIMSQYPWSLPTRERFKSLKVIEAALEVAAAFVKADYMDHDRLMFQKCEEKATEVFGSHDERTIWMLISIGLVYQNHKGWDRAKPWFEQALAAAMDEYGDDDGILISLEEAMEVRHFSYLSDEGRPYRTIFGVSGLRIMPTRLHL</sequence>
<organism evidence="3 4">
    <name type="scientific">Trematosphaeria pertusa</name>
    <dbReference type="NCBI Taxonomy" id="390896"/>
    <lineage>
        <taxon>Eukaryota</taxon>
        <taxon>Fungi</taxon>
        <taxon>Dikarya</taxon>
        <taxon>Ascomycota</taxon>
        <taxon>Pezizomycotina</taxon>
        <taxon>Dothideomycetes</taxon>
        <taxon>Pleosporomycetidae</taxon>
        <taxon>Pleosporales</taxon>
        <taxon>Massarineae</taxon>
        <taxon>Trematosphaeriaceae</taxon>
        <taxon>Trematosphaeria</taxon>
    </lineage>
</organism>
<reference evidence="3" key="1">
    <citation type="journal article" date="2020" name="Stud. Mycol.">
        <title>101 Dothideomycetes genomes: a test case for predicting lifestyles and emergence of pathogens.</title>
        <authorList>
            <person name="Haridas S."/>
            <person name="Albert R."/>
            <person name="Binder M."/>
            <person name="Bloem J."/>
            <person name="Labutti K."/>
            <person name="Salamov A."/>
            <person name="Andreopoulos B."/>
            <person name="Baker S."/>
            <person name="Barry K."/>
            <person name="Bills G."/>
            <person name="Bluhm B."/>
            <person name="Cannon C."/>
            <person name="Castanera R."/>
            <person name="Culley D."/>
            <person name="Daum C."/>
            <person name="Ezra D."/>
            <person name="Gonzalez J."/>
            <person name="Henrissat B."/>
            <person name="Kuo A."/>
            <person name="Liang C."/>
            <person name="Lipzen A."/>
            <person name="Lutzoni F."/>
            <person name="Magnuson J."/>
            <person name="Mondo S."/>
            <person name="Nolan M."/>
            <person name="Ohm R."/>
            <person name="Pangilinan J."/>
            <person name="Park H.-J."/>
            <person name="Ramirez L."/>
            <person name="Alfaro M."/>
            <person name="Sun H."/>
            <person name="Tritt A."/>
            <person name="Yoshinaga Y."/>
            <person name="Zwiers L.-H."/>
            <person name="Turgeon B."/>
            <person name="Goodwin S."/>
            <person name="Spatafora J."/>
            <person name="Crous P."/>
            <person name="Grigoriev I."/>
        </authorList>
    </citation>
    <scope>NUCLEOTIDE SEQUENCE</scope>
    <source>
        <strain evidence="3">CBS 122368</strain>
    </source>
</reference>
<feature type="compositionally biased region" description="Polar residues" evidence="1">
    <location>
        <begin position="393"/>
        <end position="402"/>
    </location>
</feature>
<dbReference type="GeneID" id="54583675"/>
<dbReference type="SUPFAM" id="SSF48452">
    <property type="entry name" value="TPR-like"/>
    <property type="match status" value="2"/>
</dbReference>
<dbReference type="AlphaFoldDB" id="A0A6A6HX02"/>
<evidence type="ECO:0000313" key="3">
    <source>
        <dbReference type="EMBL" id="KAF2242103.1"/>
    </source>
</evidence>
<dbReference type="PANTHER" id="PTHR38788:SF3">
    <property type="entry name" value="CLR5 DOMAIN-CONTAINING PROTEIN"/>
    <property type="match status" value="1"/>
</dbReference>
<evidence type="ECO:0000256" key="1">
    <source>
        <dbReference type="SAM" id="MobiDB-lite"/>
    </source>
</evidence>
<protein>
    <recommendedName>
        <fullName evidence="2">Clr5 domain-containing protein</fullName>
    </recommendedName>
</protein>
<accession>A0A6A6HX02</accession>
<dbReference type="InterPro" id="IPR011990">
    <property type="entry name" value="TPR-like_helical_dom_sf"/>
</dbReference>
<dbReference type="RefSeq" id="XP_033677107.1">
    <property type="nucleotide sequence ID" value="XM_033830345.1"/>
</dbReference>
<dbReference type="PANTHER" id="PTHR38788">
    <property type="entry name" value="CLR5 DOMAIN-CONTAINING PROTEIN"/>
    <property type="match status" value="1"/>
</dbReference>
<dbReference type="OrthoDB" id="5308957at2759"/>
<evidence type="ECO:0000259" key="2">
    <source>
        <dbReference type="Pfam" id="PF14420"/>
    </source>
</evidence>
<dbReference type="Gene3D" id="1.25.40.10">
    <property type="entry name" value="Tetratricopeptide repeat domain"/>
    <property type="match status" value="1"/>
</dbReference>